<accession>A0AAE1ISK3</accession>
<sequence>MTSPDNVEDLENYLRSAATDGNWYEVLEMYKQNKQLRTAKITVTGDTVLHMAVSSGRDYDVQEMVELVCGKISTLDYTWPPLLPSRDENDDEKKRVLGARDDNGNNTALHLAASKGNVEMYKKIISGLDPLLIAKHNYAGETPLFMAALHGNRETFLWLYYGYMGIPGVS</sequence>
<reference evidence="2" key="1">
    <citation type="submission" date="2023-10" db="EMBL/GenBank/DDBJ databases">
        <title>Chromosome-level genome of the transformable northern wattle, Acacia crassicarpa.</title>
        <authorList>
            <person name="Massaro I."/>
            <person name="Sinha N.R."/>
            <person name="Poethig S."/>
            <person name="Leichty A.R."/>
        </authorList>
    </citation>
    <scope>NUCLEOTIDE SEQUENCE</scope>
    <source>
        <strain evidence="2">Acra3RX</strain>
        <tissue evidence="2">Leaf</tissue>
    </source>
</reference>
<gene>
    <name evidence="2" type="ORF">QN277_008996</name>
</gene>
<dbReference type="SUPFAM" id="SSF48403">
    <property type="entry name" value="Ankyrin repeat"/>
    <property type="match status" value="1"/>
</dbReference>
<evidence type="ECO:0000313" key="2">
    <source>
        <dbReference type="EMBL" id="KAK4256083.1"/>
    </source>
</evidence>
<organism evidence="2 3">
    <name type="scientific">Acacia crassicarpa</name>
    <name type="common">northern wattle</name>
    <dbReference type="NCBI Taxonomy" id="499986"/>
    <lineage>
        <taxon>Eukaryota</taxon>
        <taxon>Viridiplantae</taxon>
        <taxon>Streptophyta</taxon>
        <taxon>Embryophyta</taxon>
        <taxon>Tracheophyta</taxon>
        <taxon>Spermatophyta</taxon>
        <taxon>Magnoliopsida</taxon>
        <taxon>eudicotyledons</taxon>
        <taxon>Gunneridae</taxon>
        <taxon>Pentapetalae</taxon>
        <taxon>rosids</taxon>
        <taxon>fabids</taxon>
        <taxon>Fabales</taxon>
        <taxon>Fabaceae</taxon>
        <taxon>Caesalpinioideae</taxon>
        <taxon>mimosoid clade</taxon>
        <taxon>Acacieae</taxon>
        <taxon>Acacia</taxon>
    </lineage>
</organism>
<dbReference type="Proteomes" id="UP001293593">
    <property type="component" value="Unassembled WGS sequence"/>
</dbReference>
<comment type="subcellular location">
    <subcellularLocation>
        <location evidence="1">Cell membrane</location>
        <topology evidence="1">Peripheral membrane protein</topology>
        <orientation evidence="1">Cytoplasmic side</orientation>
    </subcellularLocation>
</comment>
<dbReference type="Pfam" id="PF12796">
    <property type="entry name" value="Ank_2"/>
    <property type="match status" value="1"/>
</dbReference>
<proteinExistence type="predicted"/>
<dbReference type="Gene3D" id="1.25.40.20">
    <property type="entry name" value="Ankyrin repeat-containing domain"/>
    <property type="match status" value="1"/>
</dbReference>
<comment type="caution">
    <text evidence="2">The sequence shown here is derived from an EMBL/GenBank/DDBJ whole genome shotgun (WGS) entry which is preliminary data.</text>
</comment>
<dbReference type="GO" id="GO:0005886">
    <property type="term" value="C:plasma membrane"/>
    <property type="evidence" value="ECO:0007669"/>
    <property type="project" value="UniProtKB-SubCell"/>
</dbReference>
<dbReference type="InterPro" id="IPR002110">
    <property type="entry name" value="Ankyrin_rpt"/>
</dbReference>
<protein>
    <submittedName>
        <fullName evidence="2">Uncharacterized protein</fullName>
    </submittedName>
</protein>
<dbReference type="PANTHER" id="PTHR24121:SF15">
    <property type="entry name" value="ANKYRIN REPEAT PROTEIN"/>
    <property type="match status" value="1"/>
</dbReference>
<dbReference type="EMBL" id="JAWXYG010000013">
    <property type="protein sequence ID" value="KAK4256083.1"/>
    <property type="molecule type" value="Genomic_DNA"/>
</dbReference>
<dbReference type="AlphaFoldDB" id="A0AAE1ISK3"/>
<keyword evidence="3" id="KW-1185">Reference proteome</keyword>
<dbReference type="InterPro" id="IPR036770">
    <property type="entry name" value="Ankyrin_rpt-contain_sf"/>
</dbReference>
<name>A0AAE1ISK3_9FABA</name>
<dbReference type="SMART" id="SM00248">
    <property type="entry name" value="ANK"/>
    <property type="match status" value="3"/>
</dbReference>
<dbReference type="PANTHER" id="PTHR24121">
    <property type="entry name" value="NO MECHANORECEPTOR POTENTIAL C, ISOFORM D-RELATED"/>
    <property type="match status" value="1"/>
</dbReference>
<evidence type="ECO:0000313" key="3">
    <source>
        <dbReference type="Proteomes" id="UP001293593"/>
    </source>
</evidence>
<evidence type="ECO:0000256" key="1">
    <source>
        <dbReference type="ARBA" id="ARBA00004413"/>
    </source>
</evidence>